<reference evidence="3 4" key="1">
    <citation type="submission" date="2018-02" db="EMBL/GenBank/DDBJ databases">
        <title>Complete genome of Nitrosopumilus cobalaminigenes HCA1.</title>
        <authorList>
            <person name="Qin W."/>
            <person name="Zheng Y."/>
            <person name="Stahl D.A."/>
        </authorList>
    </citation>
    <scope>NUCLEOTIDE SEQUENCE [LARGE SCALE GENOMIC DNA]</scope>
    <source>
        <strain evidence="3 4">HCA1</strain>
    </source>
</reference>
<keyword evidence="1" id="KW-1133">Transmembrane helix</keyword>
<dbReference type="EMBL" id="CP026993">
    <property type="protein sequence ID" value="QLH03125.1"/>
    <property type="molecule type" value="Genomic_DNA"/>
</dbReference>
<feature type="transmembrane region" description="Helical" evidence="1">
    <location>
        <begin position="212"/>
        <end position="230"/>
    </location>
</feature>
<dbReference type="GeneID" id="56059571"/>
<evidence type="ECO:0000313" key="4">
    <source>
        <dbReference type="Proteomes" id="UP000509771"/>
    </source>
</evidence>
<name>A0A7D5RC44_9ARCH</name>
<dbReference type="OrthoDB" id="10162at2157"/>
<dbReference type="KEGG" id="ncl:C5F47_05965"/>
<dbReference type="GO" id="GO:0080120">
    <property type="term" value="P:CAAX-box protein maturation"/>
    <property type="evidence" value="ECO:0007669"/>
    <property type="project" value="UniProtKB-ARBA"/>
</dbReference>
<evidence type="ECO:0000259" key="2">
    <source>
        <dbReference type="Pfam" id="PF02517"/>
    </source>
</evidence>
<keyword evidence="1" id="KW-0472">Membrane</keyword>
<gene>
    <name evidence="3" type="ORF">C5F47_05965</name>
</gene>
<dbReference type="GO" id="GO:0008237">
    <property type="term" value="F:metallopeptidase activity"/>
    <property type="evidence" value="ECO:0007669"/>
    <property type="project" value="UniProtKB-KW"/>
</dbReference>
<dbReference type="InterPro" id="IPR003675">
    <property type="entry name" value="Rce1/LyrA-like_dom"/>
</dbReference>
<dbReference type="GO" id="GO:0006508">
    <property type="term" value="P:proteolysis"/>
    <property type="evidence" value="ECO:0007669"/>
    <property type="project" value="UniProtKB-KW"/>
</dbReference>
<feature type="transmembrane region" description="Helical" evidence="1">
    <location>
        <begin position="158"/>
        <end position="184"/>
    </location>
</feature>
<evidence type="ECO:0000256" key="1">
    <source>
        <dbReference type="SAM" id="Phobius"/>
    </source>
</evidence>
<organism evidence="3 4">
    <name type="scientific">Nitrosopumilus cobalaminigenes</name>
    <dbReference type="NCBI Taxonomy" id="1470066"/>
    <lineage>
        <taxon>Archaea</taxon>
        <taxon>Nitrososphaerota</taxon>
        <taxon>Nitrososphaeria</taxon>
        <taxon>Nitrosopumilales</taxon>
        <taxon>Nitrosopumilaceae</taxon>
        <taxon>Nitrosopumilus</taxon>
    </lineage>
</organism>
<feature type="transmembrane region" description="Helical" evidence="1">
    <location>
        <begin position="12"/>
        <end position="38"/>
    </location>
</feature>
<proteinExistence type="predicted"/>
<sequence length="330" mass="37120">MQNSNKFLQSLGIPFTALLSVIFGLLLVSFPIGIFVVFETDVGGDINYEYPITHLKLFENTDFYQASTDVSLGDAFVILWIFYLILFVIAILGPKHDFLKTLSPIISFGRYDTRANYMIGITKWFSILILISAVINFVQEGIGIEIIPPLDDNDLIQFFYVSLAPLIEEFGFRLILLGIPLFALHSGRSSVKYFLRCLWTPDTLNIHDSKKAFLLIIFVGILFGFSHIAFGDSWSSGKFAQATASGIILGWVYLRYGFVASLLIHWAANYFVFSYATFISQINVISIEDAFSHSLMFTLEILLLAAGIFSVCILFVNRFYSKKETLSVGS</sequence>
<keyword evidence="3" id="KW-0378">Hydrolase</keyword>
<dbReference type="Pfam" id="PF02517">
    <property type="entry name" value="Rce1-like"/>
    <property type="match status" value="1"/>
</dbReference>
<feature type="transmembrane region" description="Helical" evidence="1">
    <location>
        <begin position="236"/>
        <end position="254"/>
    </location>
</feature>
<feature type="transmembrane region" description="Helical" evidence="1">
    <location>
        <begin position="266"/>
        <end position="287"/>
    </location>
</feature>
<feature type="transmembrane region" description="Helical" evidence="1">
    <location>
        <begin position="293"/>
        <end position="316"/>
    </location>
</feature>
<protein>
    <submittedName>
        <fullName evidence="3">CPBP family intramembrane metalloprotease domain-containing protein</fullName>
    </submittedName>
</protein>
<evidence type="ECO:0000313" key="3">
    <source>
        <dbReference type="EMBL" id="QLH03125.1"/>
    </source>
</evidence>
<dbReference type="Proteomes" id="UP000509771">
    <property type="component" value="Chromosome"/>
</dbReference>
<keyword evidence="4" id="KW-1185">Reference proteome</keyword>
<feature type="domain" description="CAAX prenyl protease 2/Lysostaphin resistance protein A-like" evidence="2">
    <location>
        <begin position="158"/>
        <end position="271"/>
    </location>
</feature>
<feature type="transmembrane region" description="Helical" evidence="1">
    <location>
        <begin position="75"/>
        <end position="94"/>
    </location>
</feature>
<feature type="transmembrane region" description="Helical" evidence="1">
    <location>
        <begin position="115"/>
        <end position="138"/>
    </location>
</feature>
<keyword evidence="3" id="KW-0645">Protease</keyword>
<keyword evidence="1" id="KW-0812">Transmembrane</keyword>
<keyword evidence="3" id="KW-0482">Metalloprotease</keyword>
<dbReference type="RefSeq" id="WP_179360228.1">
    <property type="nucleotide sequence ID" value="NZ_CP026993.1"/>
</dbReference>
<dbReference type="GO" id="GO:0004175">
    <property type="term" value="F:endopeptidase activity"/>
    <property type="evidence" value="ECO:0007669"/>
    <property type="project" value="UniProtKB-ARBA"/>
</dbReference>
<dbReference type="AlphaFoldDB" id="A0A7D5RC44"/>
<accession>A0A7D5RC44</accession>